<name>A0A7S3APP1_9EUKA</name>
<feature type="transmembrane region" description="Helical" evidence="1">
    <location>
        <begin position="32"/>
        <end position="51"/>
    </location>
</feature>
<dbReference type="AlphaFoldDB" id="A0A7S3APP1"/>
<evidence type="ECO:0000256" key="1">
    <source>
        <dbReference type="SAM" id="Phobius"/>
    </source>
</evidence>
<feature type="transmembrane region" description="Helical" evidence="1">
    <location>
        <begin position="166"/>
        <end position="187"/>
    </location>
</feature>
<organism evidence="2">
    <name type="scientific">Haptolina ericina</name>
    <dbReference type="NCBI Taxonomy" id="156174"/>
    <lineage>
        <taxon>Eukaryota</taxon>
        <taxon>Haptista</taxon>
        <taxon>Haptophyta</taxon>
        <taxon>Prymnesiophyceae</taxon>
        <taxon>Prymnesiales</taxon>
        <taxon>Prymnesiaceae</taxon>
        <taxon>Haptolina</taxon>
    </lineage>
</organism>
<proteinExistence type="predicted"/>
<keyword evidence="1" id="KW-1133">Transmembrane helix</keyword>
<feature type="transmembrane region" description="Helical" evidence="1">
    <location>
        <begin position="123"/>
        <end position="146"/>
    </location>
</feature>
<reference evidence="2" key="1">
    <citation type="submission" date="2021-01" db="EMBL/GenBank/DDBJ databases">
        <authorList>
            <person name="Corre E."/>
            <person name="Pelletier E."/>
            <person name="Niang G."/>
            <person name="Scheremetjew M."/>
            <person name="Finn R."/>
            <person name="Kale V."/>
            <person name="Holt S."/>
            <person name="Cochrane G."/>
            <person name="Meng A."/>
            <person name="Brown T."/>
            <person name="Cohen L."/>
        </authorList>
    </citation>
    <scope>NUCLEOTIDE SEQUENCE</scope>
    <source>
        <strain evidence="2">CCMP281</strain>
    </source>
</reference>
<sequence length="260" mass="28796">MLAAEKQVLDANLRNNLQDLRRMELKMVVNRFQTVIPASTLIVGFTFTAVVELDFLDNHDPTPTQTNAERLFYIFCAMSLSGSLYSMTVSSIAIILGQRLAVQATANLSARHEQNVKELINKFNLVLILLLASLCGVVLASISAIWVKSSGNLKHFPGIYKNPAMISTSFVLVVFPFIVYSMISMWLRLFECEDEAGVLSLVAEGSNRKIGEFRVGDQYIVDVESGKAIKTAADERSSLLKCGLGPQQKEHTERKGCFDP</sequence>
<evidence type="ECO:0008006" key="3">
    <source>
        <dbReference type="Google" id="ProtNLM"/>
    </source>
</evidence>
<accession>A0A7S3APP1</accession>
<gene>
    <name evidence="2" type="ORF">HERI1096_LOCUS12030</name>
</gene>
<keyword evidence="1" id="KW-0472">Membrane</keyword>
<feature type="transmembrane region" description="Helical" evidence="1">
    <location>
        <begin position="71"/>
        <end position="102"/>
    </location>
</feature>
<keyword evidence="1" id="KW-0812">Transmembrane</keyword>
<evidence type="ECO:0000313" key="2">
    <source>
        <dbReference type="EMBL" id="CAE0111370.1"/>
    </source>
</evidence>
<dbReference type="EMBL" id="HBHX01021560">
    <property type="protein sequence ID" value="CAE0111370.1"/>
    <property type="molecule type" value="Transcribed_RNA"/>
</dbReference>
<protein>
    <recommendedName>
        <fullName evidence="3">H(+)-exporting diphosphatase</fullName>
    </recommendedName>
</protein>